<dbReference type="Pfam" id="PF03372">
    <property type="entry name" value="Exo_endo_phos"/>
    <property type="match status" value="1"/>
</dbReference>
<keyword evidence="3" id="KW-1185">Reference proteome</keyword>
<dbReference type="Gene3D" id="3.60.10.10">
    <property type="entry name" value="Endonuclease/exonuclease/phosphatase"/>
    <property type="match status" value="1"/>
</dbReference>
<dbReference type="RefSeq" id="XP_070863295.1">
    <property type="nucleotide sequence ID" value="XM_071013860.1"/>
</dbReference>
<sequence>MRTSTFTVVASLGWASATFQSLVAALTIAEINGNRFLSQYAGQSVTGVEGVVIAKGPSGFWIRSTTPDDDPITSEAIYVFGSGVGSKLVVGDRISLDGKVSEYRSNANYMYLTEITSPKNVKVVSSGHAVAPLVIGQDTPSPPTVQYSSLDGGDIYALPNGVANMSEANPVLEPTKYGLDFWESLSGELVTIKRPTAIKTPNKYGDTWVVGDWAATGRNKHGGLTMSDKDSNPEAIIIGSPLDGTSNPTTSKMGDELDEITGVVQHAYGFYSILPLTAIKVASPASASAPPTSLVSRHHCKALTVGSYNVENLAPSSAHLAQIAAHIVYHLKTPDLLFLQEVQDDTGPTDKDGVVSANGTLSALVDAVRSLGGVTYDFTDIEPVANADGGQPGGNIRVAYLYRPDAVSLHEPNRGGPEDATQAVLAPGPKGKLAAPKLTFNPGRVKPDSPVWASTRKPLAAAWKARGAKRPFYTVNLHWSSKGGSTSLHGDVRPPVNGGVDARMGQANVTATFIKQILDLDPTANVIAAGDFNEFSFVGPMKTFSAISGMVDLDEAAKVPVQERYTYAYDMNAQALDHMYVSPALAHRRTTRFEHIHVNTWASFDDMVSDHDPSIALFNVCGC</sequence>
<evidence type="ECO:0000259" key="1">
    <source>
        <dbReference type="Pfam" id="PF03372"/>
    </source>
</evidence>
<organism evidence="2 3">
    <name type="scientific">Remersonia thermophila</name>
    <dbReference type="NCBI Taxonomy" id="72144"/>
    <lineage>
        <taxon>Eukaryota</taxon>
        <taxon>Fungi</taxon>
        <taxon>Dikarya</taxon>
        <taxon>Ascomycota</taxon>
        <taxon>Pezizomycotina</taxon>
        <taxon>Sordariomycetes</taxon>
        <taxon>Sordariomycetidae</taxon>
        <taxon>Sordariales</taxon>
        <taxon>Sordariales incertae sedis</taxon>
        <taxon>Remersonia</taxon>
    </lineage>
</organism>
<dbReference type="CDD" id="cd04486">
    <property type="entry name" value="YhcR_OBF_like"/>
    <property type="match status" value="1"/>
</dbReference>
<dbReference type="SUPFAM" id="SSF56219">
    <property type="entry name" value="DNase I-like"/>
    <property type="match status" value="1"/>
</dbReference>
<dbReference type="GeneID" id="98128504"/>
<accession>A0ABR4D2L3</accession>
<protein>
    <recommendedName>
        <fullName evidence="1">Endonuclease/exonuclease/phosphatase domain-containing protein</fullName>
    </recommendedName>
</protein>
<reference evidence="2 3" key="1">
    <citation type="journal article" date="2024" name="Commun. Biol.">
        <title>Comparative genomic analysis of thermophilic fungi reveals convergent evolutionary adaptations and gene losses.</title>
        <authorList>
            <person name="Steindorff A.S."/>
            <person name="Aguilar-Pontes M.V."/>
            <person name="Robinson A.J."/>
            <person name="Andreopoulos B."/>
            <person name="LaButti K."/>
            <person name="Kuo A."/>
            <person name="Mondo S."/>
            <person name="Riley R."/>
            <person name="Otillar R."/>
            <person name="Haridas S."/>
            <person name="Lipzen A."/>
            <person name="Grimwood J."/>
            <person name="Schmutz J."/>
            <person name="Clum A."/>
            <person name="Reid I.D."/>
            <person name="Moisan M.C."/>
            <person name="Butler G."/>
            <person name="Nguyen T.T.M."/>
            <person name="Dewar K."/>
            <person name="Conant G."/>
            <person name="Drula E."/>
            <person name="Henrissat B."/>
            <person name="Hansel C."/>
            <person name="Singer S."/>
            <person name="Hutchinson M.I."/>
            <person name="de Vries R.P."/>
            <person name="Natvig D.O."/>
            <person name="Powell A.J."/>
            <person name="Tsang A."/>
            <person name="Grigoriev I.V."/>
        </authorList>
    </citation>
    <scope>NUCLEOTIDE SEQUENCE [LARGE SCALE GENOMIC DNA]</scope>
    <source>
        <strain evidence="2 3">ATCC 22073</strain>
    </source>
</reference>
<evidence type="ECO:0000313" key="3">
    <source>
        <dbReference type="Proteomes" id="UP001600064"/>
    </source>
</evidence>
<dbReference type="Proteomes" id="UP001600064">
    <property type="component" value="Unassembled WGS sequence"/>
</dbReference>
<evidence type="ECO:0000313" key="2">
    <source>
        <dbReference type="EMBL" id="KAL2264568.1"/>
    </source>
</evidence>
<dbReference type="InterPro" id="IPR005135">
    <property type="entry name" value="Endo/exonuclease/phosphatase"/>
</dbReference>
<dbReference type="PANTHER" id="PTHR42834:SF1">
    <property type="entry name" value="ENDONUCLEASE_EXONUCLEASE_PHOSPHATASE FAMILY PROTEIN (AFU_ORTHOLOGUE AFUA_3G09210)"/>
    <property type="match status" value="1"/>
</dbReference>
<dbReference type="PANTHER" id="PTHR42834">
    <property type="entry name" value="ENDONUCLEASE/EXONUCLEASE/PHOSPHATASE FAMILY PROTEIN (AFU_ORTHOLOGUE AFUA_3G09210)"/>
    <property type="match status" value="1"/>
</dbReference>
<dbReference type="EMBL" id="JAZGUE010000007">
    <property type="protein sequence ID" value="KAL2264568.1"/>
    <property type="molecule type" value="Genomic_DNA"/>
</dbReference>
<dbReference type="InterPro" id="IPR036691">
    <property type="entry name" value="Endo/exonu/phosph_ase_sf"/>
</dbReference>
<feature type="domain" description="Endonuclease/exonuclease/phosphatase" evidence="1">
    <location>
        <begin position="306"/>
        <end position="611"/>
    </location>
</feature>
<gene>
    <name evidence="2" type="ORF">VTJ83DRAFT_7078</name>
</gene>
<name>A0ABR4D2L3_9PEZI</name>
<proteinExistence type="predicted"/>
<comment type="caution">
    <text evidence="2">The sequence shown here is derived from an EMBL/GenBank/DDBJ whole genome shotgun (WGS) entry which is preliminary data.</text>
</comment>